<dbReference type="Pfam" id="PF05949">
    <property type="entry name" value="DUF881"/>
    <property type="match status" value="1"/>
</dbReference>
<feature type="transmembrane region" description="Helical" evidence="2">
    <location>
        <begin position="50"/>
        <end position="71"/>
    </location>
</feature>
<dbReference type="eggNOG" id="COG3879">
    <property type="taxonomic scope" value="Bacteria"/>
</dbReference>
<protein>
    <recommendedName>
        <fullName evidence="5">DUF881 domain-containing protein</fullName>
    </recommendedName>
</protein>
<dbReference type="STRING" id="585531.HMPREF0063_10698"/>
<evidence type="ECO:0000256" key="2">
    <source>
        <dbReference type="SAM" id="Phobius"/>
    </source>
</evidence>
<dbReference type="InterPro" id="IPR010273">
    <property type="entry name" value="DUF881"/>
</dbReference>
<dbReference type="PANTHER" id="PTHR37313">
    <property type="entry name" value="UPF0749 PROTEIN RV1825"/>
    <property type="match status" value="1"/>
</dbReference>
<evidence type="ECO:0008006" key="5">
    <source>
        <dbReference type="Google" id="ProtNLM"/>
    </source>
</evidence>
<keyword evidence="4" id="KW-1185">Reference proteome</keyword>
<evidence type="ECO:0000313" key="4">
    <source>
        <dbReference type="Proteomes" id="UP000003111"/>
    </source>
</evidence>
<proteinExistence type="inferred from homology"/>
<sequence>MATSRSDDPVEPRTPYSQESVGLLDQIAERALDDDYYLVRDGRYSRSRTVNGFGTAVVVTVFALMVTITAVQNYRDRPASEATRETLIADVRARQAQLETREAQAAALSAEVEDLQAADDTTETGQRARLLTGASEVTGPGIVISIDPGDGDVSDAELRGVVNTLWAVGAEAVALNGQRIGALTSIRSAGGTLTVNFRSVGPPYTIEAIGASDTLAERFLDSGEGRYWERRELGGTLVFGLSPADDLRLDAAPVSRTTVSVAAVEGGAP</sequence>
<dbReference type="Gene3D" id="3.30.70.1880">
    <property type="entry name" value="Protein of unknown function DUF881"/>
    <property type="match status" value="1"/>
</dbReference>
<comment type="similarity">
    <text evidence="1">Belongs to the UPF0749 family.</text>
</comment>
<evidence type="ECO:0000313" key="3">
    <source>
        <dbReference type="EMBL" id="EFQ83982.1"/>
    </source>
</evidence>
<keyword evidence="2" id="KW-1133">Transmembrane helix</keyword>
<dbReference type="GO" id="GO:0005886">
    <property type="term" value="C:plasma membrane"/>
    <property type="evidence" value="ECO:0007669"/>
    <property type="project" value="TreeGrafter"/>
</dbReference>
<dbReference type="AlphaFoldDB" id="E2S9Q8"/>
<evidence type="ECO:0000256" key="1">
    <source>
        <dbReference type="ARBA" id="ARBA00009108"/>
    </source>
</evidence>
<name>E2S9Q8_9ACTN</name>
<accession>E2S9Q8</accession>
<dbReference type="OrthoDB" id="3218134at2"/>
<dbReference type="RefSeq" id="WP_007077720.1">
    <property type="nucleotide sequence ID" value="NZ_CM001024.1"/>
</dbReference>
<dbReference type="EMBL" id="ACLF03000003">
    <property type="protein sequence ID" value="EFQ83982.1"/>
    <property type="molecule type" value="Genomic_DNA"/>
</dbReference>
<reference evidence="3" key="1">
    <citation type="submission" date="2010-08" db="EMBL/GenBank/DDBJ databases">
        <authorList>
            <person name="Muzny D."/>
            <person name="Qin X."/>
            <person name="Buhay C."/>
            <person name="Dugan-Rocha S."/>
            <person name="Ding Y."/>
            <person name="Chen G."/>
            <person name="Hawes A."/>
            <person name="Holder M."/>
            <person name="Jhangiani S."/>
            <person name="Johnson A."/>
            <person name="Khan Z."/>
            <person name="Li Z."/>
            <person name="Liu W."/>
            <person name="Liu X."/>
            <person name="Perez L."/>
            <person name="Shen H."/>
            <person name="Wang Q."/>
            <person name="Watt J."/>
            <person name="Xi L."/>
            <person name="Xin Y."/>
            <person name="Zhou J."/>
            <person name="Deng J."/>
            <person name="Jiang H."/>
            <person name="Liu Y."/>
            <person name="Qu J."/>
            <person name="Song X.-Z."/>
            <person name="Zhang L."/>
            <person name="Villasana D."/>
            <person name="Johnson A."/>
            <person name="Liu J."/>
            <person name="Liyanage D."/>
            <person name="Lorensuhewa L."/>
            <person name="Robinson T."/>
            <person name="Song A."/>
            <person name="Song B.-B."/>
            <person name="Dinh H."/>
            <person name="Thornton R."/>
            <person name="Coyle M."/>
            <person name="Francisco L."/>
            <person name="Jackson L."/>
            <person name="Javaid M."/>
            <person name="Korchina V."/>
            <person name="Kovar C."/>
            <person name="Mata R."/>
            <person name="Mathew T."/>
            <person name="Ngo R."/>
            <person name="Nguyen L."/>
            <person name="Nguyen N."/>
            <person name="Okwuonu G."/>
            <person name="Ongeri F."/>
            <person name="Pham C."/>
            <person name="Simmons D."/>
            <person name="Wilczek-Boney K."/>
            <person name="Hale W."/>
            <person name="Jakkamsetti A."/>
            <person name="Pham P."/>
            <person name="Ruth R."/>
            <person name="San Lucas F."/>
            <person name="Warren J."/>
            <person name="Zhang J."/>
            <person name="Zhao Z."/>
            <person name="Zhou C."/>
            <person name="Zhu D."/>
            <person name="Lee S."/>
            <person name="Bess C."/>
            <person name="Blankenburg K."/>
            <person name="Forbes L."/>
            <person name="Fu Q."/>
            <person name="Gubbala S."/>
            <person name="Hirani K."/>
            <person name="Jayaseelan J.C."/>
            <person name="Lara F."/>
            <person name="Munidasa M."/>
            <person name="Palculict T."/>
            <person name="Patil S."/>
            <person name="Pu L.-L."/>
            <person name="Saada N."/>
            <person name="Tang L."/>
            <person name="Weissenberger G."/>
            <person name="Zhu Y."/>
            <person name="Hemphill L."/>
            <person name="Shang Y."/>
            <person name="Youmans B."/>
            <person name="Ayvaz T."/>
            <person name="Ross M."/>
            <person name="Santibanez J."/>
            <person name="Aqrawi P."/>
            <person name="Gross S."/>
            <person name="Joshi V."/>
            <person name="Fowler G."/>
            <person name="Nazareth L."/>
            <person name="Reid J."/>
            <person name="Worley K."/>
            <person name="Petrosino J."/>
            <person name="Highlander S."/>
            <person name="Gibbs R."/>
        </authorList>
    </citation>
    <scope>NUCLEOTIDE SEQUENCE [LARGE SCALE GENOMIC DNA]</scope>
    <source>
        <strain evidence="3">DSM 15272</strain>
    </source>
</reference>
<gene>
    <name evidence="3" type="ORF">HMPREF0063_10698</name>
</gene>
<keyword evidence="2" id="KW-0812">Transmembrane</keyword>
<dbReference type="Proteomes" id="UP000003111">
    <property type="component" value="Unassembled WGS sequence"/>
</dbReference>
<dbReference type="PANTHER" id="PTHR37313:SF1">
    <property type="entry name" value="UPF0749 PROTEIN RV1823"/>
    <property type="match status" value="1"/>
</dbReference>
<comment type="caution">
    <text evidence="3">The sequence shown here is derived from an EMBL/GenBank/DDBJ whole genome shotgun (WGS) entry which is preliminary data.</text>
</comment>
<keyword evidence="2" id="KW-0472">Membrane</keyword>
<dbReference type="HOGENOM" id="CLU_040273_1_1_11"/>
<organism evidence="3 4">
    <name type="scientific">Aeromicrobium marinum DSM 15272</name>
    <dbReference type="NCBI Taxonomy" id="585531"/>
    <lineage>
        <taxon>Bacteria</taxon>
        <taxon>Bacillati</taxon>
        <taxon>Actinomycetota</taxon>
        <taxon>Actinomycetes</taxon>
        <taxon>Propionibacteriales</taxon>
        <taxon>Nocardioidaceae</taxon>
        <taxon>Aeromicrobium</taxon>
    </lineage>
</organism>